<feature type="transmembrane region" description="Helical" evidence="1">
    <location>
        <begin position="121"/>
        <end position="143"/>
    </location>
</feature>
<name>A0A9E4K8I7_9GAMM</name>
<protein>
    <submittedName>
        <fullName evidence="3">Fibronectin type III domain-containing protein</fullName>
    </submittedName>
</protein>
<keyword evidence="1" id="KW-0472">Membrane</keyword>
<sequence>MCNAGRYLSGQILICLFLCHFSLSAIGAPSLSLAPVQSTDGKATLSWDIPQGARVELESSLDNSFVNVTPLYQGSDRSTVLTGLSDGSYHFRARIVHQDGAISPWSEPASLLVEHHTLAKAVGFFAVGALVFVATLWLIILGARRQQ</sequence>
<keyword evidence="1" id="KW-1133">Transmembrane helix</keyword>
<keyword evidence="2" id="KW-0732">Signal</keyword>
<accession>A0A9E4K8I7</accession>
<dbReference type="SUPFAM" id="SSF49265">
    <property type="entry name" value="Fibronectin type III"/>
    <property type="match status" value="1"/>
</dbReference>
<evidence type="ECO:0000313" key="4">
    <source>
        <dbReference type="Proteomes" id="UP000886687"/>
    </source>
</evidence>
<dbReference type="InterPro" id="IPR036116">
    <property type="entry name" value="FN3_sf"/>
</dbReference>
<gene>
    <name evidence="3" type="ORF">JAZ04_18385</name>
</gene>
<feature type="signal peptide" evidence="2">
    <location>
        <begin position="1"/>
        <end position="27"/>
    </location>
</feature>
<evidence type="ECO:0000256" key="1">
    <source>
        <dbReference type="SAM" id="Phobius"/>
    </source>
</evidence>
<evidence type="ECO:0000313" key="3">
    <source>
        <dbReference type="EMBL" id="MCG7940808.1"/>
    </source>
</evidence>
<organism evidence="3 4">
    <name type="scientific">Candidatus Thiodiazotropha lotti</name>
    <dbReference type="NCBI Taxonomy" id="2792787"/>
    <lineage>
        <taxon>Bacteria</taxon>
        <taxon>Pseudomonadati</taxon>
        <taxon>Pseudomonadota</taxon>
        <taxon>Gammaproteobacteria</taxon>
        <taxon>Chromatiales</taxon>
        <taxon>Sedimenticolaceae</taxon>
        <taxon>Candidatus Thiodiazotropha</taxon>
    </lineage>
</organism>
<dbReference type="Gene3D" id="2.60.40.10">
    <property type="entry name" value="Immunoglobulins"/>
    <property type="match status" value="1"/>
</dbReference>
<evidence type="ECO:0000256" key="2">
    <source>
        <dbReference type="SAM" id="SignalP"/>
    </source>
</evidence>
<feature type="chain" id="PRO_5038343181" evidence="2">
    <location>
        <begin position="28"/>
        <end position="147"/>
    </location>
</feature>
<dbReference type="Proteomes" id="UP000886687">
    <property type="component" value="Unassembled WGS sequence"/>
</dbReference>
<dbReference type="EMBL" id="JAEPDI010000015">
    <property type="protein sequence ID" value="MCG7940808.1"/>
    <property type="molecule type" value="Genomic_DNA"/>
</dbReference>
<keyword evidence="1" id="KW-0812">Transmembrane</keyword>
<dbReference type="InterPro" id="IPR013783">
    <property type="entry name" value="Ig-like_fold"/>
</dbReference>
<comment type="caution">
    <text evidence="3">The sequence shown here is derived from an EMBL/GenBank/DDBJ whole genome shotgun (WGS) entry which is preliminary data.</text>
</comment>
<dbReference type="AlphaFoldDB" id="A0A9E4K8I7"/>
<reference evidence="3" key="1">
    <citation type="journal article" date="2021" name="Proc. Natl. Acad. Sci. U.S.A.">
        <title>Global biogeography of chemosynthetic symbionts reveals both localized and globally distributed symbiont groups. .</title>
        <authorList>
            <person name="Osvatic J.T."/>
            <person name="Wilkins L.G.E."/>
            <person name="Leibrecht L."/>
            <person name="Leray M."/>
            <person name="Zauner S."/>
            <person name="Polzin J."/>
            <person name="Camacho Y."/>
            <person name="Gros O."/>
            <person name="van Gils J.A."/>
            <person name="Eisen J.A."/>
            <person name="Petersen J.M."/>
            <person name="Yuen B."/>
        </authorList>
    </citation>
    <scope>NUCLEOTIDE SEQUENCE</scope>
    <source>
        <strain evidence="3">MAGL173</strain>
    </source>
</reference>
<proteinExistence type="predicted"/>